<comment type="caution">
    <text evidence="2">The sequence shown here is derived from an EMBL/GenBank/DDBJ whole genome shotgun (WGS) entry which is preliminary data.</text>
</comment>
<protein>
    <submittedName>
        <fullName evidence="2">Membrane protein</fullName>
    </submittedName>
</protein>
<organism evidence="2 3">
    <name type="scientific">Aliiroseovarius zhejiangensis</name>
    <dbReference type="NCBI Taxonomy" id="1632025"/>
    <lineage>
        <taxon>Bacteria</taxon>
        <taxon>Pseudomonadati</taxon>
        <taxon>Pseudomonadota</taxon>
        <taxon>Alphaproteobacteria</taxon>
        <taxon>Rhodobacterales</taxon>
        <taxon>Paracoccaceae</taxon>
        <taxon>Aliiroseovarius</taxon>
    </lineage>
</organism>
<feature type="transmembrane region" description="Helical" evidence="1">
    <location>
        <begin position="269"/>
        <end position="298"/>
    </location>
</feature>
<keyword evidence="1" id="KW-1133">Transmembrane helix</keyword>
<gene>
    <name evidence="2" type="ORF">GCM10016455_26920</name>
</gene>
<feature type="transmembrane region" description="Helical" evidence="1">
    <location>
        <begin position="101"/>
        <end position="120"/>
    </location>
</feature>
<proteinExistence type="predicted"/>
<name>A0ABQ3J4L0_9RHOB</name>
<reference evidence="3" key="1">
    <citation type="journal article" date="2019" name="Int. J. Syst. Evol. Microbiol.">
        <title>The Global Catalogue of Microorganisms (GCM) 10K type strain sequencing project: providing services to taxonomists for standard genome sequencing and annotation.</title>
        <authorList>
            <consortium name="The Broad Institute Genomics Platform"/>
            <consortium name="The Broad Institute Genome Sequencing Center for Infectious Disease"/>
            <person name="Wu L."/>
            <person name="Ma J."/>
        </authorList>
    </citation>
    <scope>NUCLEOTIDE SEQUENCE [LARGE SCALE GENOMIC DNA]</scope>
    <source>
        <strain evidence="3">KCTC 42443</strain>
    </source>
</reference>
<feature type="transmembrane region" description="Helical" evidence="1">
    <location>
        <begin position="226"/>
        <end position="245"/>
    </location>
</feature>
<feature type="transmembrane region" description="Helical" evidence="1">
    <location>
        <begin position="20"/>
        <end position="38"/>
    </location>
</feature>
<keyword evidence="1" id="KW-0812">Transmembrane</keyword>
<sequence length="393" mass="44034">MPLTDLNIMYSGRKGPMLGLALRTGLLTILTLGFYRFWAKTRLRRYYWSAIRPGGIPLEYVGDPLEKLLGFLVAVVFMAFYIGVVNLILMYISFAWLQGNVAAYLLSLAGLAPIIFFAQYRARRYILARTRWRGIRFGLEPGAWGYAWRAMVHWGLAIATLGLAWPLTTLWLEKYKTNHTYFGNQQFVQGGRRGMLFGSMKHVYYPLVLSAVAGGMAAAFDNPAWLAAFLLTVPWGIYGLAYWRADSFKRLTEAKELGDMRFRTTPRPWTIIGIYALGWFLIYLVFTGLVLVATGLVLAAVGGGGGSFDLENPDQIEAMMAAGAPIMILIYFAIFLSYRAMTHAWITLPITAHFAEVTRIVNADDLHQITQRDRDEFAEAEGFAEALDVGAAI</sequence>
<feature type="transmembrane region" description="Helical" evidence="1">
    <location>
        <begin position="68"/>
        <end position="89"/>
    </location>
</feature>
<feature type="transmembrane region" description="Helical" evidence="1">
    <location>
        <begin position="318"/>
        <end position="338"/>
    </location>
</feature>
<dbReference type="EMBL" id="BNCH01000007">
    <property type="protein sequence ID" value="GHF04364.1"/>
    <property type="molecule type" value="Genomic_DNA"/>
</dbReference>
<dbReference type="InterPro" id="IPR010295">
    <property type="entry name" value="DUF898"/>
</dbReference>
<dbReference type="RefSeq" id="WP_191287075.1">
    <property type="nucleotide sequence ID" value="NZ_BNCH01000007.1"/>
</dbReference>
<evidence type="ECO:0000313" key="2">
    <source>
        <dbReference type="EMBL" id="GHF04364.1"/>
    </source>
</evidence>
<evidence type="ECO:0000313" key="3">
    <source>
        <dbReference type="Proteomes" id="UP000609802"/>
    </source>
</evidence>
<keyword evidence="1" id="KW-0472">Membrane</keyword>
<dbReference type="Pfam" id="PF05987">
    <property type="entry name" value="DUF898"/>
    <property type="match status" value="1"/>
</dbReference>
<dbReference type="Proteomes" id="UP000609802">
    <property type="component" value="Unassembled WGS sequence"/>
</dbReference>
<evidence type="ECO:0000256" key="1">
    <source>
        <dbReference type="SAM" id="Phobius"/>
    </source>
</evidence>
<feature type="transmembrane region" description="Helical" evidence="1">
    <location>
        <begin position="202"/>
        <end position="220"/>
    </location>
</feature>
<keyword evidence="3" id="KW-1185">Reference proteome</keyword>
<accession>A0ABQ3J4L0</accession>